<accession>A0A5J4W661</accession>
<sequence>MTPEFNKLVLSFISPPQQQQDAADEGKNEIIQSSEKENDVIFHLQLLFSKMHLYFEAQQLCQQGLLNDTNQDLMIQQQPSSYELLKQLLNSFLGQYFTESPVLTESLMKSFGWDEETRREQHDVGELNRILCDNIEQKEIKRKQMIEKQQQQKIEQDQNIFDDEQDPFIEQKPITQSESFLDRPQISQLYEGLFVHRVTCSDCGTQSTSSDPFTEINAPLTIDEGQNQQQQTQSIPKDSIVSIKSLIDSLRSMFNVDVLTGDNAYSCGQCGMKRTALRETSIKDLPPLLTVQLNRYQLYKDPRNGQFSRKKLNDALQFPVYIQLNEFMIESPNENEKEKEKMKEKEVKDQIKEENEKQQESINQQTEQTLQNESNQSNADPSFLVYGVCPDPESSQSSFKPAIYELYAVVVHGGAASHGHYFSYIKDPFDGRWYRFDDSNVTSAREVDATQNVYGSLPPVPKVKAKAKAKTKAKTKSEAAKPIITQEAKGKDDNQSFLSVKEEQNKQIKSDTTVIQQEQNIEENVFKSENKDIFDNNSIEFDKNNNE</sequence>
<dbReference type="OrthoDB" id="289038at2759"/>
<keyword evidence="3" id="KW-0378">Hydrolase</keyword>
<dbReference type="InterPro" id="IPR018200">
    <property type="entry name" value="USP_CS"/>
</dbReference>
<dbReference type="Proteomes" id="UP000324800">
    <property type="component" value="Unassembled WGS sequence"/>
</dbReference>
<comment type="caution">
    <text evidence="3">The sequence shown here is derived from an EMBL/GenBank/DDBJ whole genome shotgun (WGS) entry which is preliminary data.</text>
</comment>
<dbReference type="GO" id="GO:0004843">
    <property type="term" value="F:cysteine-type deubiquitinase activity"/>
    <property type="evidence" value="ECO:0007669"/>
    <property type="project" value="InterPro"/>
</dbReference>
<evidence type="ECO:0000313" key="3">
    <source>
        <dbReference type="EMBL" id="KAA6390146.1"/>
    </source>
</evidence>
<dbReference type="InterPro" id="IPR028889">
    <property type="entry name" value="USP"/>
</dbReference>
<feature type="compositionally biased region" description="Polar residues" evidence="1">
    <location>
        <begin position="360"/>
        <end position="378"/>
    </location>
</feature>
<evidence type="ECO:0000313" key="4">
    <source>
        <dbReference type="Proteomes" id="UP000324800"/>
    </source>
</evidence>
<dbReference type="Gene3D" id="3.90.70.10">
    <property type="entry name" value="Cysteine proteinases"/>
    <property type="match status" value="1"/>
</dbReference>
<dbReference type="PROSITE" id="PS00973">
    <property type="entry name" value="USP_2"/>
    <property type="match status" value="1"/>
</dbReference>
<proteinExistence type="predicted"/>
<feature type="compositionally biased region" description="Basic and acidic residues" evidence="1">
    <location>
        <begin position="334"/>
        <end position="359"/>
    </location>
</feature>
<name>A0A5J4W661_9EUKA</name>
<feature type="domain" description="USP" evidence="2">
    <location>
        <begin position="1"/>
        <end position="466"/>
    </location>
</feature>
<dbReference type="InterPro" id="IPR050164">
    <property type="entry name" value="Peptidase_C19"/>
</dbReference>
<dbReference type="PANTHER" id="PTHR24006">
    <property type="entry name" value="UBIQUITIN CARBOXYL-TERMINAL HYDROLASE"/>
    <property type="match status" value="1"/>
</dbReference>
<evidence type="ECO:0000259" key="2">
    <source>
        <dbReference type="PROSITE" id="PS50235"/>
    </source>
</evidence>
<dbReference type="GO" id="GO:0005634">
    <property type="term" value="C:nucleus"/>
    <property type="evidence" value="ECO:0007669"/>
    <property type="project" value="TreeGrafter"/>
</dbReference>
<feature type="region of interest" description="Disordered" evidence="1">
    <location>
        <begin position="332"/>
        <end position="378"/>
    </location>
</feature>
<dbReference type="AlphaFoldDB" id="A0A5J4W661"/>
<dbReference type="InterPro" id="IPR001394">
    <property type="entry name" value="Peptidase_C19_UCH"/>
</dbReference>
<dbReference type="SUPFAM" id="SSF54001">
    <property type="entry name" value="Cysteine proteinases"/>
    <property type="match status" value="1"/>
</dbReference>
<dbReference type="InterPro" id="IPR038765">
    <property type="entry name" value="Papain-like_cys_pep_sf"/>
</dbReference>
<dbReference type="Pfam" id="PF00443">
    <property type="entry name" value="UCH"/>
    <property type="match status" value="1"/>
</dbReference>
<dbReference type="GO" id="GO:0016579">
    <property type="term" value="P:protein deubiquitination"/>
    <property type="evidence" value="ECO:0007669"/>
    <property type="project" value="InterPro"/>
</dbReference>
<dbReference type="EMBL" id="SNRW01003323">
    <property type="protein sequence ID" value="KAA6390146.1"/>
    <property type="molecule type" value="Genomic_DNA"/>
</dbReference>
<gene>
    <name evidence="3" type="ORF">EZS28_014327</name>
</gene>
<feature type="compositionally biased region" description="Basic and acidic residues" evidence="1">
    <location>
        <begin position="488"/>
        <end position="509"/>
    </location>
</feature>
<reference evidence="3 4" key="1">
    <citation type="submission" date="2019-03" db="EMBL/GenBank/DDBJ databases">
        <title>Single cell metagenomics reveals metabolic interactions within the superorganism composed of flagellate Streblomastix strix and complex community of Bacteroidetes bacteria on its surface.</title>
        <authorList>
            <person name="Treitli S.C."/>
            <person name="Kolisko M."/>
            <person name="Husnik F."/>
            <person name="Keeling P."/>
            <person name="Hampl V."/>
        </authorList>
    </citation>
    <scope>NUCLEOTIDE SEQUENCE [LARGE SCALE GENOMIC DNA]</scope>
    <source>
        <strain evidence="3">ST1C</strain>
    </source>
</reference>
<feature type="region of interest" description="Disordered" evidence="1">
    <location>
        <begin position="478"/>
        <end position="512"/>
    </location>
</feature>
<evidence type="ECO:0000256" key="1">
    <source>
        <dbReference type="SAM" id="MobiDB-lite"/>
    </source>
</evidence>
<protein>
    <submittedName>
        <fullName evidence="3">Putative ubiquitin carboxyl-terminal hydrolase 47</fullName>
    </submittedName>
</protein>
<dbReference type="PROSITE" id="PS50235">
    <property type="entry name" value="USP_3"/>
    <property type="match status" value="1"/>
</dbReference>
<dbReference type="GO" id="GO:0005829">
    <property type="term" value="C:cytosol"/>
    <property type="evidence" value="ECO:0007669"/>
    <property type="project" value="TreeGrafter"/>
</dbReference>
<organism evidence="3 4">
    <name type="scientific">Streblomastix strix</name>
    <dbReference type="NCBI Taxonomy" id="222440"/>
    <lineage>
        <taxon>Eukaryota</taxon>
        <taxon>Metamonada</taxon>
        <taxon>Preaxostyla</taxon>
        <taxon>Oxymonadida</taxon>
        <taxon>Streblomastigidae</taxon>
        <taxon>Streblomastix</taxon>
    </lineage>
</organism>